<dbReference type="SUPFAM" id="SSF49899">
    <property type="entry name" value="Concanavalin A-like lectins/glucanases"/>
    <property type="match status" value="1"/>
</dbReference>
<comment type="caution">
    <text evidence="3">The sequence shown here is derived from an EMBL/GenBank/DDBJ whole genome shotgun (WGS) entry which is preliminary data.</text>
</comment>
<gene>
    <name evidence="3" type="ORF">FD28_GL002213</name>
</gene>
<keyword evidence="2" id="KW-0732">Signal</keyword>
<evidence type="ECO:0000256" key="2">
    <source>
        <dbReference type="SAM" id="SignalP"/>
    </source>
</evidence>
<feature type="compositionally biased region" description="Polar residues" evidence="1">
    <location>
        <begin position="480"/>
        <end position="490"/>
    </location>
</feature>
<dbReference type="EMBL" id="AZFS01000045">
    <property type="protein sequence ID" value="KRL95725.1"/>
    <property type="molecule type" value="Genomic_DNA"/>
</dbReference>
<evidence type="ECO:0008006" key="5">
    <source>
        <dbReference type="Google" id="ProtNLM"/>
    </source>
</evidence>
<name>A0A0R1UR94_9LACO</name>
<organism evidence="3 4">
    <name type="scientific">Levilactobacillus hammesii DSM 16381</name>
    <dbReference type="NCBI Taxonomy" id="1423753"/>
    <lineage>
        <taxon>Bacteria</taxon>
        <taxon>Bacillati</taxon>
        <taxon>Bacillota</taxon>
        <taxon>Bacilli</taxon>
        <taxon>Lactobacillales</taxon>
        <taxon>Lactobacillaceae</taxon>
        <taxon>Levilactobacillus</taxon>
    </lineage>
</organism>
<feature type="compositionally biased region" description="Basic and acidic residues" evidence="1">
    <location>
        <begin position="467"/>
        <end position="478"/>
    </location>
</feature>
<accession>A0A0R1UR94</accession>
<protein>
    <recommendedName>
        <fullName evidence="5">WxL domain-containing protein</fullName>
    </recommendedName>
</protein>
<dbReference type="STRING" id="1423753.FD28_GL002213"/>
<evidence type="ECO:0000313" key="3">
    <source>
        <dbReference type="EMBL" id="KRL95725.1"/>
    </source>
</evidence>
<dbReference type="PATRIC" id="fig|1423753.3.peg.2322"/>
<evidence type="ECO:0000313" key="4">
    <source>
        <dbReference type="Proteomes" id="UP000051580"/>
    </source>
</evidence>
<proteinExistence type="predicted"/>
<keyword evidence="4" id="KW-1185">Reference proteome</keyword>
<dbReference type="Gene3D" id="2.60.120.200">
    <property type="match status" value="1"/>
</dbReference>
<feature type="signal peptide" evidence="2">
    <location>
        <begin position="1"/>
        <end position="33"/>
    </location>
</feature>
<feature type="region of interest" description="Disordered" evidence="1">
    <location>
        <begin position="466"/>
        <end position="490"/>
    </location>
</feature>
<reference evidence="3 4" key="1">
    <citation type="journal article" date="2015" name="Genome Announc.">
        <title>Expanding the biotechnology potential of lactobacilli through comparative genomics of 213 strains and associated genera.</title>
        <authorList>
            <person name="Sun Z."/>
            <person name="Harris H.M."/>
            <person name="McCann A."/>
            <person name="Guo C."/>
            <person name="Argimon S."/>
            <person name="Zhang W."/>
            <person name="Yang X."/>
            <person name="Jeffery I.B."/>
            <person name="Cooney J.C."/>
            <person name="Kagawa T.F."/>
            <person name="Liu W."/>
            <person name="Song Y."/>
            <person name="Salvetti E."/>
            <person name="Wrobel A."/>
            <person name="Rasinkangas P."/>
            <person name="Parkhill J."/>
            <person name="Rea M.C."/>
            <person name="O'Sullivan O."/>
            <person name="Ritari J."/>
            <person name="Douillard F.P."/>
            <person name="Paul Ross R."/>
            <person name="Yang R."/>
            <person name="Briner A.E."/>
            <person name="Felis G.E."/>
            <person name="de Vos W.M."/>
            <person name="Barrangou R."/>
            <person name="Klaenhammer T.R."/>
            <person name="Caufield P.W."/>
            <person name="Cui Y."/>
            <person name="Zhang H."/>
            <person name="O'Toole P.W."/>
        </authorList>
    </citation>
    <scope>NUCLEOTIDE SEQUENCE [LARGE SCALE GENOMIC DNA]</scope>
    <source>
        <strain evidence="3 4">DSM 16381</strain>
    </source>
</reference>
<feature type="compositionally biased region" description="Polar residues" evidence="1">
    <location>
        <begin position="408"/>
        <end position="418"/>
    </location>
</feature>
<feature type="chain" id="PRO_5006411872" description="WxL domain-containing protein" evidence="2">
    <location>
        <begin position="34"/>
        <end position="817"/>
    </location>
</feature>
<dbReference type="InterPro" id="IPR013320">
    <property type="entry name" value="ConA-like_dom_sf"/>
</dbReference>
<sequence length="817" mass="86075">MHLNAVRKGLLRAVTAFAMVGLGLWGNAEVANAKSTVFNTGDAALKGAPQGVYLGSGTTSDYFTIDKTVATASGTNAANLVDAGSPAGTANSAIQISKNGVKDSWGSIWSKQQSFDLSKPESASMWIYASGENSTDAGDGMAFVLQNGGTDVYSGPGESMGVWGVPDSLFAQTNVASTAIQNSWALEFDTYPNGKGGIPTQPTYGFLDPLHLTPIPSWNFSGQNPSTFDVNGDTAGTQTAINDTHIASNYPGDSSTYTETSDYANGKKQLNYSVQNWQGDFYYYTMKHEGFLDEGATGGNGNLSDHRWHHITVDYTPPTTAGGKGSMTYTYNDKDPDTGLPIDSNDYATVPIDLSKFNLASGQSKVRWGFTGSTGAATENNLVVFDQLPGQAQTEATAKLESQDDNDPNTYNEVNSGGSISGGKTVKLTYTFGRTDGDEDWKSVNANLKIPSGLDITSGTIDYPDASYKDSNDNKVDVSKLTTSSDGTSQSLPVSLASGGLTMSGTQHATITLMGTAKNLATDSTGVAENAETSYFTGTNATSSAKTPNFTITPKVNDKLAMDTFKELGTLKVNYGGAEQALVMGTAVPSDKSMTSLIVIHPSINGVSQDPEKLSDIQTTTYPYSTSPYYFDYKIDNDKLKPGANTVSFYATYDTGTDKVTSTTVNATVTAGTVGFGHTSGNMTFKPTTLTGDGQSQVINRADDWSLDVDDSLTKDSVWQVTAKTDGMHADGDNVAVQTPLDGSLIYTDDAGHETTLNSSASPLIASGTSTGDDTSTNIAAGWKDDTGIRLKIGANAVEGNYEGTIDWSFINSVSPS</sequence>
<dbReference type="Proteomes" id="UP000051580">
    <property type="component" value="Unassembled WGS sequence"/>
</dbReference>
<evidence type="ECO:0000256" key="1">
    <source>
        <dbReference type="SAM" id="MobiDB-lite"/>
    </source>
</evidence>
<feature type="region of interest" description="Disordered" evidence="1">
    <location>
        <begin position="398"/>
        <end position="418"/>
    </location>
</feature>
<dbReference type="AlphaFoldDB" id="A0A0R1UR94"/>